<evidence type="ECO:0000313" key="3">
    <source>
        <dbReference type="Proteomes" id="UP000228621"/>
    </source>
</evidence>
<dbReference type="AlphaFoldDB" id="A0A2A5JN78"/>
<sequence length="223" mass="24981">MTPASRFILSIAITTLAISYLLLSPPEREIPTHPRFIKVTNDMQFLPAWQGPWHCVYDKKHNLIWEVKRDDESIHDGYWSYSWYDGKLGRADQGDCYFEASRCDSQDLIRKTNQAGLCGSTEWRLPTPDELRSLIQAPNNPGAPHIASDFFPHIKNGDYWSGEAGVPLPKSFKREKSGATAVNFQSAKSLSLPYANAAFVMLVATPSTPLLLAQSRAEPVTLN</sequence>
<comment type="caution">
    <text evidence="2">The sequence shown here is derived from an EMBL/GenBank/DDBJ whole genome shotgun (WGS) entry which is preliminary data.</text>
</comment>
<dbReference type="InterPro" id="IPR011460">
    <property type="entry name" value="Lcl_C"/>
</dbReference>
<feature type="domain" description="Lcl C-terminal" evidence="1">
    <location>
        <begin position="55"/>
        <end position="203"/>
    </location>
</feature>
<organism evidence="2 3">
    <name type="scientific">Pseudoalteromonas piscicida</name>
    <dbReference type="NCBI Taxonomy" id="43662"/>
    <lineage>
        <taxon>Bacteria</taxon>
        <taxon>Pseudomonadati</taxon>
        <taxon>Pseudomonadota</taxon>
        <taxon>Gammaproteobacteria</taxon>
        <taxon>Alteromonadales</taxon>
        <taxon>Pseudoalteromonadaceae</taxon>
        <taxon>Pseudoalteromonas</taxon>
    </lineage>
</organism>
<dbReference type="RefSeq" id="WP_099642823.1">
    <property type="nucleotide sequence ID" value="NZ_NKHF01000068.1"/>
</dbReference>
<protein>
    <recommendedName>
        <fullName evidence="1">Lcl C-terminal domain-containing protein</fullName>
    </recommendedName>
</protein>
<evidence type="ECO:0000259" key="1">
    <source>
        <dbReference type="Pfam" id="PF07603"/>
    </source>
</evidence>
<gene>
    <name evidence="2" type="ORF">CEX98_14770</name>
</gene>
<name>A0A2A5JN78_PSEO7</name>
<dbReference type="EMBL" id="NKHF01000068">
    <property type="protein sequence ID" value="PCK30885.1"/>
    <property type="molecule type" value="Genomic_DNA"/>
</dbReference>
<dbReference type="Proteomes" id="UP000228621">
    <property type="component" value="Unassembled WGS sequence"/>
</dbReference>
<dbReference type="OrthoDB" id="9815730at2"/>
<keyword evidence="3" id="KW-1185">Reference proteome</keyword>
<accession>A0A2A5JN78</accession>
<reference evidence="3" key="1">
    <citation type="journal article" date="2019" name="Genome Announc.">
        <title>Draft Genome Sequence of Pseudoalteromonas piscicida Strain 36Y ROTHPW, an Hypersaline Seawater Isolate from the South Coast of Sonora, Mexico.</title>
        <authorList>
            <person name="Sanchez-Diaz R."/>
            <person name="Molina-Garza Z.J."/>
            <person name="Cruz-Suarez L.E."/>
            <person name="Selvin J."/>
            <person name="Kiran G.S."/>
            <person name="Ibarra-Gamez J.C."/>
            <person name="Gomez-Gil B."/>
            <person name="Galaviz-Silva L."/>
        </authorList>
    </citation>
    <scope>NUCLEOTIDE SEQUENCE [LARGE SCALE GENOMIC DNA]</scope>
    <source>
        <strain evidence="3">36Y_RITHPW</strain>
    </source>
</reference>
<evidence type="ECO:0000313" key="2">
    <source>
        <dbReference type="EMBL" id="PCK30885.1"/>
    </source>
</evidence>
<dbReference type="Pfam" id="PF07603">
    <property type="entry name" value="Lcl_C"/>
    <property type="match status" value="1"/>
</dbReference>
<proteinExistence type="predicted"/>